<name>A0A2H0DYT1_9BACT</name>
<dbReference type="Proteomes" id="UP000231143">
    <property type="component" value="Unassembled WGS sequence"/>
</dbReference>
<organism evidence="1 2">
    <name type="scientific">Candidatus Campbellbacteria bacterium CG22_combo_CG10-13_8_21_14_all_36_13</name>
    <dbReference type="NCBI Taxonomy" id="1974529"/>
    <lineage>
        <taxon>Bacteria</taxon>
        <taxon>Candidatus Campbelliibacteriota</taxon>
    </lineage>
</organism>
<evidence type="ECO:0000313" key="2">
    <source>
        <dbReference type="Proteomes" id="UP000231143"/>
    </source>
</evidence>
<protein>
    <submittedName>
        <fullName evidence="1">Uncharacterized protein</fullName>
    </submittedName>
</protein>
<sequence>MLKFFSDFLSRRRARKEVLRVRHVLEEIEYVLYTRRPTGRLVIAAHYLGGLVWEDNNRACAELVSAYAHLRGWWGGSTPPTIISKSEAKSLRLAHQELSSWWATRQKS</sequence>
<dbReference type="AlphaFoldDB" id="A0A2H0DYT1"/>
<comment type="caution">
    <text evidence="1">The sequence shown here is derived from an EMBL/GenBank/DDBJ whole genome shotgun (WGS) entry which is preliminary data.</text>
</comment>
<gene>
    <name evidence="1" type="ORF">COW81_00750</name>
</gene>
<proteinExistence type="predicted"/>
<dbReference type="EMBL" id="PCTT01000010">
    <property type="protein sequence ID" value="PIP87333.1"/>
    <property type="molecule type" value="Genomic_DNA"/>
</dbReference>
<reference evidence="1 2" key="1">
    <citation type="submission" date="2017-09" db="EMBL/GenBank/DDBJ databases">
        <title>Depth-based differentiation of microbial function through sediment-hosted aquifers and enrichment of novel symbionts in the deep terrestrial subsurface.</title>
        <authorList>
            <person name="Probst A.J."/>
            <person name="Ladd B."/>
            <person name="Jarett J.K."/>
            <person name="Geller-Mcgrath D.E."/>
            <person name="Sieber C.M."/>
            <person name="Emerson J.B."/>
            <person name="Anantharaman K."/>
            <person name="Thomas B.C."/>
            <person name="Malmstrom R."/>
            <person name="Stieglmeier M."/>
            <person name="Klingl A."/>
            <person name="Woyke T."/>
            <person name="Ryan C.M."/>
            <person name="Banfield J.F."/>
        </authorList>
    </citation>
    <scope>NUCLEOTIDE SEQUENCE [LARGE SCALE GENOMIC DNA]</scope>
    <source>
        <strain evidence="1">CG22_combo_CG10-13_8_21_14_all_36_13</strain>
    </source>
</reference>
<evidence type="ECO:0000313" key="1">
    <source>
        <dbReference type="EMBL" id="PIP87333.1"/>
    </source>
</evidence>
<accession>A0A2H0DYT1</accession>